<organism evidence="3 4">
    <name type="scientific">Sinobacterium caligoides</name>
    <dbReference type="NCBI Taxonomy" id="933926"/>
    <lineage>
        <taxon>Bacteria</taxon>
        <taxon>Pseudomonadati</taxon>
        <taxon>Pseudomonadota</taxon>
        <taxon>Gammaproteobacteria</taxon>
        <taxon>Cellvibrionales</taxon>
        <taxon>Spongiibacteraceae</taxon>
        <taxon>Sinobacterium</taxon>
    </lineage>
</organism>
<dbReference type="EMBL" id="RKHR01000010">
    <property type="protein sequence ID" value="ROR94861.1"/>
    <property type="molecule type" value="Genomic_DNA"/>
</dbReference>
<dbReference type="PROSITE" id="PS51257">
    <property type="entry name" value="PROKAR_LIPOPROTEIN"/>
    <property type="match status" value="1"/>
</dbReference>
<name>A0A3N2D511_9GAMM</name>
<dbReference type="Proteomes" id="UP000275394">
    <property type="component" value="Unassembled WGS sequence"/>
</dbReference>
<evidence type="ECO:0000256" key="1">
    <source>
        <dbReference type="SAM" id="SignalP"/>
    </source>
</evidence>
<dbReference type="Gene3D" id="3.30.160.670">
    <property type="match status" value="1"/>
</dbReference>
<reference evidence="3 4" key="1">
    <citation type="submission" date="2018-11" db="EMBL/GenBank/DDBJ databases">
        <title>Genomic Encyclopedia of Type Strains, Phase IV (KMG-IV): sequencing the most valuable type-strain genomes for metagenomic binning, comparative biology and taxonomic classification.</title>
        <authorList>
            <person name="Goeker M."/>
        </authorList>
    </citation>
    <scope>NUCLEOTIDE SEQUENCE [LARGE SCALE GENOMIC DNA]</scope>
    <source>
        <strain evidence="3 4">DSM 100316</strain>
    </source>
</reference>
<accession>A0A3N2D511</accession>
<comment type="caution">
    <text evidence="3">The sequence shown here is derived from an EMBL/GenBank/DDBJ whole genome shotgun (WGS) entry which is preliminary data.</text>
</comment>
<feature type="domain" description="DUF4136" evidence="2">
    <location>
        <begin position="24"/>
        <end position="189"/>
    </location>
</feature>
<evidence type="ECO:0000259" key="2">
    <source>
        <dbReference type="Pfam" id="PF13590"/>
    </source>
</evidence>
<dbReference type="OrthoDB" id="118896at2"/>
<protein>
    <submittedName>
        <fullName evidence="3">Uncharacterized protein DUF4136</fullName>
    </submittedName>
</protein>
<gene>
    <name evidence="3" type="ORF">EDC56_3846</name>
</gene>
<evidence type="ECO:0000313" key="3">
    <source>
        <dbReference type="EMBL" id="ROR94861.1"/>
    </source>
</evidence>
<dbReference type="Pfam" id="PF13590">
    <property type="entry name" value="DUF4136"/>
    <property type="match status" value="1"/>
</dbReference>
<feature type="signal peptide" evidence="1">
    <location>
        <begin position="1"/>
        <end position="21"/>
    </location>
</feature>
<feature type="chain" id="PRO_5018332738" evidence="1">
    <location>
        <begin position="22"/>
        <end position="191"/>
    </location>
</feature>
<keyword evidence="1" id="KW-0732">Signal</keyword>
<evidence type="ECO:0000313" key="4">
    <source>
        <dbReference type="Proteomes" id="UP000275394"/>
    </source>
</evidence>
<proteinExistence type="predicted"/>
<sequence>MHTLKLLFSTALILAVTACSSYSVNSDYTEDYDFSQVKSFKWHQQPTDQASLNYLGGDIFDHRIRDYVTKSLILKGLSNSNSNPDIFVSYGVLTEDRTDINTYNTYSGYAPNWRYGYYGNNYGIATGSTQTTVSNYKQGTLMIDFIDPKSNQLIWRGTADGRLDKDASPEERREALREVVDKILAQFPPKS</sequence>
<keyword evidence="4" id="KW-1185">Reference proteome</keyword>
<dbReference type="InterPro" id="IPR025411">
    <property type="entry name" value="DUF4136"/>
</dbReference>
<dbReference type="AlphaFoldDB" id="A0A3N2D511"/>
<dbReference type="RefSeq" id="WP_123714157.1">
    <property type="nucleotide sequence ID" value="NZ_RKHR01000010.1"/>
</dbReference>